<evidence type="ECO:0000313" key="2">
    <source>
        <dbReference type="EMBL" id="CAH2236278.1"/>
    </source>
</evidence>
<dbReference type="SUPFAM" id="SSF50156">
    <property type="entry name" value="PDZ domain-like"/>
    <property type="match status" value="1"/>
</dbReference>
<reference evidence="2" key="1">
    <citation type="submission" date="2022-03" db="EMBL/GenBank/DDBJ databases">
        <authorList>
            <person name="Lindestad O."/>
        </authorList>
    </citation>
    <scope>NUCLEOTIDE SEQUENCE</scope>
</reference>
<dbReference type="PANTHER" id="PTHR19964:SF89">
    <property type="entry name" value="INACTIVATION-NO-AFTER-POTENTIAL D PROTEIN-LIKE PROTEIN"/>
    <property type="match status" value="1"/>
</dbReference>
<gene>
    <name evidence="2" type="primary">jg7042</name>
    <name evidence="2" type="ORF">PAEG_LOCUS13736</name>
</gene>
<dbReference type="PANTHER" id="PTHR19964">
    <property type="entry name" value="MULTIPLE PDZ DOMAIN PROTEIN"/>
    <property type="match status" value="1"/>
</dbReference>
<protein>
    <submittedName>
        <fullName evidence="2">Jg7042 protein</fullName>
    </submittedName>
</protein>
<organism evidence="2 3">
    <name type="scientific">Pararge aegeria aegeria</name>
    <dbReference type="NCBI Taxonomy" id="348720"/>
    <lineage>
        <taxon>Eukaryota</taxon>
        <taxon>Metazoa</taxon>
        <taxon>Ecdysozoa</taxon>
        <taxon>Arthropoda</taxon>
        <taxon>Hexapoda</taxon>
        <taxon>Insecta</taxon>
        <taxon>Pterygota</taxon>
        <taxon>Neoptera</taxon>
        <taxon>Endopterygota</taxon>
        <taxon>Lepidoptera</taxon>
        <taxon>Glossata</taxon>
        <taxon>Ditrysia</taxon>
        <taxon>Papilionoidea</taxon>
        <taxon>Nymphalidae</taxon>
        <taxon>Satyrinae</taxon>
        <taxon>Satyrini</taxon>
        <taxon>Parargina</taxon>
        <taxon>Pararge</taxon>
    </lineage>
</organism>
<dbReference type="PROSITE" id="PS50106">
    <property type="entry name" value="PDZ"/>
    <property type="match status" value="1"/>
</dbReference>
<dbReference type="InterPro" id="IPR036034">
    <property type="entry name" value="PDZ_sf"/>
</dbReference>
<feature type="domain" description="PDZ" evidence="1">
    <location>
        <begin position="25"/>
        <end position="96"/>
    </location>
</feature>
<evidence type="ECO:0000259" key="1">
    <source>
        <dbReference type="PROSITE" id="PS50106"/>
    </source>
</evidence>
<dbReference type="EMBL" id="CAKXAJ010025199">
    <property type="protein sequence ID" value="CAH2236278.1"/>
    <property type="molecule type" value="Genomic_DNA"/>
</dbReference>
<comment type="caution">
    <text evidence="2">The sequence shown here is derived from an EMBL/GenBank/DDBJ whole genome shotgun (WGS) entry which is preliminary data.</text>
</comment>
<name>A0A8S4RHM2_9NEOP</name>
<accession>A0A8S4RHM2</accession>
<dbReference type="InterPro" id="IPR001478">
    <property type="entry name" value="PDZ"/>
</dbReference>
<dbReference type="Pfam" id="PF00595">
    <property type="entry name" value="PDZ"/>
    <property type="match status" value="1"/>
</dbReference>
<dbReference type="SMART" id="SM00228">
    <property type="entry name" value="PDZ"/>
    <property type="match status" value="1"/>
</dbReference>
<sequence length="196" mass="21698">MFTFVMLRVYKIKKKYAPLGESVVVVKLERSPKAGLGLSLAGHRDRSRMAVFVCGMNPAGSAAKSSPPIKVGDEILEVNGLVLHGRCHLNASVIIKGLVGPVFKIILLRRKAALEDVAVKPITQFPVALEENSSYCSISTPSKSVRVSRDPYWDRERNIRGADPLSHIGTLRAIRYYIQHIDPLPTHYRVPGVFPQ</sequence>
<proteinExistence type="predicted"/>
<keyword evidence="3" id="KW-1185">Reference proteome</keyword>
<dbReference type="OrthoDB" id="438726at2759"/>
<dbReference type="Proteomes" id="UP000838756">
    <property type="component" value="Unassembled WGS sequence"/>
</dbReference>
<dbReference type="AlphaFoldDB" id="A0A8S4RHM2"/>
<dbReference type="Gene3D" id="2.30.42.10">
    <property type="match status" value="1"/>
</dbReference>
<dbReference type="InterPro" id="IPR051342">
    <property type="entry name" value="PDZ_scaffold"/>
</dbReference>
<evidence type="ECO:0000313" key="3">
    <source>
        <dbReference type="Proteomes" id="UP000838756"/>
    </source>
</evidence>